<gene>
    <name evidence="2" type="primary">def</name>
    <name evidence="3" type="ORF">A2892_03110</name>
</gene>
<feature type="binding site" evidence="2">
    <location>
        <position position="100"/>
    </location>
    <ligand>
        <name>Fe cation</name>
        <dbReference type="ChEBI" id="CHEBI:24875"/>
    </ligand>
</feature>
<dbReference type="GO" id="GO:0042586">
    <property type="term" value="F:peptide deformylase activity"/>
    <property type="evidence" value="ECO:0007669"/>
    <property type="project" value="UniProtKB-UniRule"/>
</dbReference>
<evidence type="ECO:0000256" key="1">
    <source>
        <dbReference type="ARBA" id="ARBA00010759"/>
    </source>
</evidence>
<dbReference type="InterPro" id="IPR023635">
    <property type="entry name" value="Peptide_deformylase"/>
</dbReference>
<dbReference type="HAMAP" id="MF_00163">
    <property type="entry name" value="Pep_deformylase"/>
    <property type="match status" value="1"/>
</dbReference>
<reference evidence="3 4" key="1">
    <citation type="journal article" date="2016" name="Nat. Commun.">
        <title>Thousands of microbial genomes shed light on interconnected biogeochemical processes in an aquifer system.</title>
        <authorList>
            <person name="Anantharaman K."/>
            <person name="Brown C.T."/>
            <person name="Hug L.A."/>
            <person name="Sharon I."/>
            <person name="Castelle C.J."/>
            <person name="Probst A.J."/>
            <person name="Thomas B.C."/>
            <person name="Singh A."/>
            <person name="Wilkins M.J."/>
            <person name="Karaoz U."/>
            <person name="Brodie E.L."/>
            <person name="Williams K.H."/>
            <person name="Hubbard S.S."/>
            <person name="Banfield J.F."/>
        </authorList>
    </citation>
    <scope>NUCLEOTIDE SEQUENCE [LARGE SCALE GENOMIC DNA]</scope>
</reference>
<evidence type="ECO:0000313" key="3">
    <source>
        <dbReference type="EMBL" id="OGM60309.1"/>
    </source>
</evidence>
<comment type="cofactor">
    <cofactor evidence="2">
        <name>Fe(2+)</name>
        <dbReference type="ChEBI" id="CHEBI:29033"/>
    </cofactor>
    <text evidence="2">Binds 1 Fe(2+) ion.</text>
</comment>
<dbReference type="PANTHER" id="PTHR10458:SF22">
    <property type="entry name" value="PEPTIDE DEFORMYLASE"/>
    <property type="match status" value="1"/>
</dbReference>
<dbReference type="Proteomes" id="UP000176404">
    <property type="component" value="Unassembled WGS sequence"/>
</dbReference>
<dbReference type="GO" id="GO:0006412">
    <property type="term" value="P:translation"/>
    <property type="evidence" value="ECO:0007669"/>
    <property type="project" value="UniProtKB-UniRule"/>
</dbReference>
<dbReference type="CDD" id="cd00487">
    <property type="entry name" value="Pep_deformylase"/>
    <property type="match status" value="1"/>
</dbReference>
<dbReference type="Gene3D" id="3.90.45.10">
    <property type="entry name" value="Peptide deformylase"/>
    <property type="match status" value="1"/>
</dbReference>
<keyword evidence="2" id="KW-0378">Hydrolase</keyword>
<dbReference type="SUPFAM" id="SSF56420">
    <property type="entry name" value="Peptide deformylase"/>
    <property type="match status" value="1"/>
</dbReference>
<sequence length="195" mass="22501">MAVRKTIQIGDPRLKAENLIVKDLGDPKIKRVIKDLKDTMRKNDLIGMAAPQIGENYKLFITQPRKTKARKLSFTDKVRVYINPKVTKFSEKKNMIYEGCGSVLKGNLFGPVERPRELTIQAWGEDGKKFQLQCNGILGRVIQHEYDHLLGIEFTEKIYDYKKLMAREFYIKNIRNSKEQLSASKVTVIKLKDLA</sequence>
<keyword evidence="2" id="KW-0408">Iron</keyword>
<comment type="function">
    <text evidence="2">Removes the formyl group from the N-terminal Met of newly synthesized proteins. Requires at least a dipeptide for an efficient rate of reaction. N-terminal L-methionine is a prerequisite for activity but the enzyme has broad specificity at other positions.</text>
</comment>
<feature type="binding site" evidence="2">
    <location>
        <position position="144"/>
    </location>
    <ligand>
        <name>Fe cation</name>
        <dbReference type="ChEBI" id="CHEBI:24875"/>
    </ligand>
</feature>
<feature type="active site" evidence="2">
    <location>
        <position position="145"/>
    </location>
</feature>
<proteinExistence type="inferred from homology"/>
<name>A0A1F8B9F9_9BACT</name>
<evidence type="ECO:0000313" key="4">
    <source>
        <dbReference type="Proteomes" id="UP000176404"/>
    </source>
</evidence>
<keyword evidence="2" id="KW-0648">Protein biosynthesis</keyword>
<dbReference type="GO" id="GO:0046872">
    <property type="term" value="F:metal ion binding"/>
    <property type="evidence" value="ECO:0007669"/>
    <property type="project" value="UniProtKB-KW"/>
</dbReference>
<organism evidence="3 4">
    <name type="scientific">Candidatus Woesebacteria bacterium RIFCSPLOWO2_01_FULL_39_10b</name>
    <dbReference type="NCBI Taxonomy" id="1802517"/>
    <lineage>
        <taxon>Bacteria</taxon>
        <taxon>Candidatus Woeseibacteriota</taxon>
    </lineage>
</organism>
<dbReference type="EMBL" id="MGHD01000005">
    <property type="protein sequence ID" value="OGM60309.1"/>
    <property type="molecule type" value="Genomic_DNA"/>
</dbReference>
<dbReference type="PANTHER" id="PTHR10458">
    <property type="entry name" value="PEPTIDE DEFORMYLASE"/>
    <property type="match status" value="1"/>
</dbReference>
<feature type="binding site" evidence="2">
    <location>
        <position position="148"/>
    </location>
    <ligand>
        <name>Fe cation</name>
        <dbReference type="ChEBI" id="CHEBI:24875"/>
    </ligand>
</feature>
<protein>
    <recommendedName>
        <fullName evidence="2">Peptide deformylase</fullName>
        <shortName evidence="2">PDF</shortName>
        <ecNumber evidence="2">3.5.1.88</ecNumber>
    </recommendedName>
    <alternativeName>
        <fullName evidence="2">Polypeptide deformylase</fullName>
    </alternativeName>
</protein>
<comment type="catalytic activity">
    <reaction evidence="2">
        <text>N-terminal N-formyl-L-methionyl-[peptide] + H2O = N-terminal L-methionyl-[peptide] + formate</text>
        <dbReference type="Rhea" id="RHEA:24420"/>
        <dbReference type="Rhea" id="RHEA-COMP:10639"/>
        <dbReference type="Rhea" id="RHEA-COMP:10640"/>
        <dbReference type="ChEBI" id="CHEBI:15377"/>
        <dbReference type="ChEBI" id="CHEBI:15740"/>
        <dbReference type="ChEBI" id="CHEBI:49298"/>
        <dbReference type="ChEBI" id="CHEBI:64731"/>
        <dbReference type="EC" id="3.5.1.88"/>
    </reaction>
</comment>
<dbReference type="PRINTS" id="PR01576">
    <property type="entry name" value="PDEFORMYLASE"/>
</dbReference>
<dbReference type="AlphaFoldDB" id="A0A1F8B9F9"/>
<dbReference type="Pfam" id="PF01327">
    <property type="entry name" value="Pep_deformylase"/>
    <property type="match status" value="1"/>
</dbReference>
<comment type="similarity">
    <text evidence="1 2">Belongs to the polypeptide deformylase family.</text>
</comment>
<evidence type="ECO:0000256" key="2">
    <source>
        <dbReference type="HAMAP-Rule" id="MF_00163"/>
    </source>
</evidence>
<keyword evidence="2" id="KW-0479">Metal-binding</keyword>
<dbReference type="EC" id="3.5.1.88" evidence="2"/>
<dbReference type="STRING" id="1802517.A2892_03110"/>
<dbReference type="InterPro" id="IPR036821">
    <property type="entry name" value="Peptide_deformylase_sf"/>
</dbReference>
<comment type="caution">
    <text evidence="3">The sequence shown here is derived from an EMBL/GenBank/DDBJ whole genome shotgun (WGS) entry which is preliminary data.</text>
</comment>
<accession>A0A1F8B9F9</accession>
<dbReference type="PIRSF" id="PIRSF004749">
    <property type="entry name" value="Pep_def"/>
    <property type="match status" value="1"/>
</dbReference>